<name>E3KB44_PUCGT</name>
<gene>
    <name evidence="1" type="ORF">PGTG_08006</name>
</gene>
<dbReference type="GeneID" id="10533465"/>
<evidence type="ECO:0000313" key="2">
    <source>
        <dbReference type="Proteomes" id="UP000008783"/>
    </source>
</evidence>
<dbReference type="OrthoDB" id="2500854at2759"/>
<evidence type="ECO:0000313" key="1">
    <source>
        <dbReference type="EMBL" id="EFP81757.2"/>
    </source>
</evidence>
<sequence length="461" mass="53220">MSDSEAMSDSGSDSRSKIDKVGWQLGHMSYQYGWALGQIFRTDANDKMVDELIERNELIDQLESSLLPSIKDHINSLLLALDLQNSGKQLTSNLDLISEITRKIDDTLMETTDAVESVSAPFEDQFTNARNLGRCKEVRCRRLHTKVRNIIIQPLCSLFESGAEFMRFWELSRKDPESLEYRKKMSEWMEEAQRASDISYRLIDQTIEWSRKSDLVLLQEIWLEAEESINHTLEDLTGLADPMIDFEHEQIAIDEPERTRTPREHSIDVARLTIPIIKLTRIFFNKIISTTTKKPLFTLDPGIDSESLEQLIKCPSKIVRCFQDLARYLETYTEEDTLDGHRYSNPFVILHKLLDSTLLLLSFHLVPLPPPVEGHSLRQNHFKAWFLDFQSQYHRATDRMLDPSSCCHTTPDQHGYHDALCRSRFYIPLVAADDPQKFLNLLGIVQVGRDTAATYRVLGWV</sequence>
<proteinExistence type="predicted"/>
<dbReference type="Proteomes" id="UP000008783">
    <property type="component" value="Unassembled WGS sequence"/>
</dbReference>
<dbReference type="VEuPathDB" id="FungiDB:PGTG_08006"/>
<dbReference type="PANTHER" id="PTHR33069">
    <property type="entry name" value="CHROMOSOME 7, WHOLE GENOME SHOTGUN SEQUENCE-RELATED"/>
    <property type="match status" value="1"/>
</dbReference>
<protein>
    <submittedName>
        <fullName evidence="1">Uncharacterized protein</fullName>
    </submittedName>
</protein>
<accession>E3KB44</accession>
<reference key="1">
    <citation type="submission" date="2007-01" db="EMBL/GenBank/DDBJ databases">
        <title>The Genome Sequence of Puccinia graminis f. sp. tritici Strain CRL 75-36-700-3.</title>
        <authorList>
            <consortium name="The Broad Institute Genome Sequencing Platform"/>
            <person name="Birren B."/>
            <person name="Lander E."/>
            <person name="Galagan J."/>
            <person name="Nusbaum C."/>
            <person name="Devon K."/>
            <person name="Cuomo C."/>
            <person name="Jaffe D."/>
            <person name="Butler J."/>
            <person name="Alvarez P."/>
            <person name="Gnerre S."/>
            <person name="Grabherr M."/>
            <person name="Mauceli E."/>
            <person name="Brockman W."/>
            <person name="Young S."/>
            <person name="LaButti K."/>
            <person name="Sykes S."/>
            <person name="DeCaprio D."/>
            <person name="Crawford M."/>
            <person name="Koehrsen M."/>
            <person name="Engels R."/>
            <person name="Montgomery P."/>
            <person name="Pearson M."/>
            <person name="Howarth C."/>
            <person name="Larson L."/>
            <person name="White J."/>
            <person name="Zeng Q."/>
            <person name="Kodira C."/>
            <person name="Yandava C."/>
            <person name="Alvarado L."/>
            <person name="O'Leary S."/>
            <person name="Szabo L."/>
            <person name="Dean R."/>
            <person name="Schein J."/>
        </authorList>
    </citation>
    <scope>NUCLEOTIDE SEQUENCE</scope>
    <source>
        <strain>CRL 75-36-700-3</strain>
    </source>
</reference>
<dbReference type="InParanoid" id="E3KB44"/>
<dbReference type="RefSeq" id="XP_003326176.2">
    <property type="nucleotide sequence ID" value="XM_003326128.2"/>
</dbReference>
<organism evidence="1 2">
    <name type="scientific">Puccinia graminis f. sp. tritici (strain CRL 75-36-700-3 / race SCCL)</name>
    <name type="common">Black stem rust fungus</name>
    <dbReference type="NCBI Taxonomy" id="418459"/>
    <lineage>
        <taxon>Eukaryota</taxon>
        <taxon>Fungi</taxon>
        <taxon>Dikarya</taxon>
        <taxon>Basidiomycota</taxon>
        <taxon>Pucciniomycotina</taxon>
        <taxon>Pucciniomycetes</taxon>
        <taxon>Pucciniales</taxon>
        <taxon>Pucciniaceae</taxon>
        <taxon>Puccinia</taxon>
    </lineage>
</organism>
<keyword evidence="2" id="KW-1185">Reference proteome</keyword>
<reference evidence="2" key="2">
    <citation type="journal article" date="2011" name="Proc. Natl. Acad. Sci. U.S.A.">
        <title>Obligate biotrophy features unraveled by the genomic analysis of rust fungi.</title>
        <authorList>
            <person name="Duplessis S."/>
            <person name="Cuomo C.A."/>
            <person name="Lin Y.-C."/>
            <person name="Aerts A."/>
            <person name="Tisserant E."/>
            <person name="Veneault-Fourrey C."/>
            <person name="Joly D.L."/>
            <person name="Hacquard S."/>
            <person name="Amselem J."/>
            <person name="Cantarel B.L."/>
            <person name="Chiu R."/>
            <person name="Coutinho P.M."/>
            <person name="Feau N."/>
            <person name="Field M."/>
            <person name="Frey P."/>
            <person name="Gelhaye E."/>
            <person name="Goldberg J."/>
            <person name="Grabherr M.G."/>
            <person name="Kodira C.D."/>
            <person name="Kohler A."/>
            <person name="Kuees U."/>
            <person name="Lindquist E.A."/>
            <person name="Lucas S.M."/>
            <person name="Mago R."/>
            <person name="Mauceli E."/>
            <person name="Morin E."/>
            <person name="Murat C."/>
            <person name="Pangilinan J.L."/>
            <person name="Park R."/>
            <person name="Pearson M."/>
            <person name="Quesneville H."/>
            <person name="Rouhier N."/>
            <person name="Sakthikumar S."/>
            <person name="Salamov A.A."/>
            <person name="Schmutz J."/>
            <person name="Selles B."/>
            <person name="Shapiro H."/>
            <person name="Tanguay P."/>
            <person name="Tuskan G.A."/>
            <person name="Henrissat B."/>
            <person name="Van de Peer Y."/>
            <person name="Rouze P."/>
            <person name="Ellis J.G."/>
            <person name="Dodds P.N."/>
            <person name="Schein J.E."/>
            <person name="Zhong S."/>
            <person name="Hamelin R.C."/>
            <person name="Grigoriev I.V."/>
            <person name="Szabo L.J."/>
            <person name="Martin F."/>
        </authorList>
    </citation>
    <scope>NUCLEOTIDE SEQUENCE [LARGE SCALE GENOMIC DNA]</scope>
    <source>
        <strain evidence="2">CRL 75-36-700-3 / race SCCL</strain>
    </source>
</reference>
<dbReference type="HOGENOM" id="CLU_033090_2_1_1"/>
<dbReference type="AlphaFoldDB" id="E3KB44"/>
<dbReference type="PANTHER" id="PTHR33069:SF3">
    <property type="entry name" value="DYNEIN HEAVY CHAIN TAIL DOMAIN-CONTAINING PROTEIN"/>
    <property type="match status" value="1"/>
</dbReference>
<dbReference type="KEGG" id="pgr:PGTG_08006"/>
<dbReference type="EMBL" id="DS178279">
    <property type="protein sequence ID" value="EFP81757.2"/>
    <property type="molecule type" value="Genomic_DNA"/>
</dbReference>